<dbReference type="EMBL" id="BMAU01021393">
    <property type="protein sequence ID" value="GFY30451.1"/>
    <property type="molecule type" value="Genomic_DNA"/>
</dbReference>
<proteinExistence type="predicted"/>
<reference evidence="1" key="1">
    <citation type="submission" date="2020-08" db="EMBL/GenBank/DDBJ databases">
        <title>Multicomponent nature underlies the extraordinary mechanical properties of spider dragline silk.</title>
        <authorList>
            <person name="Kono N."/>
            <person name="Nakamura H."/>
            <person name="Mori M."/>
            <person name="Yoshida Y."/>
            <person name="Ohtoshi R."/>
            <person name="Malay A.D."/>
            <person name="Moran D.A.P."/>
            <person name="Tomita M."/>
            <person name="Numata K."/>
            <person name="Arakawa K."/>
        </authorList>
    </citation>
    <scope>NUCLEOTIDE SEQUENCE</scope>
</reference>
<comment type="caution">
    <text evidence="1">The sequence shown here is derived from an EMBL/GenBank/DDBJ whole genome shotgun (WGS) entry which is preliminary data.</text>
</comment>
<organism evidence="1 2">
    <name type="scientific">Trichonephila clavipes</name>
    <name type="common">Golden silk orbweaver</name>
    <name type="synonym">Nephila clavipes</name>
    <dbReference type="NCBI Taxonomy" id="2585209"/>
    <lineage>
        <taxon>Eukaryota</taxon>
        <taxon>Metazoa</taxon>
        <taxon>Ecdysozoa</taxon>
        <taxon>Arthropoda</taxon>
        <taxon>Chelicerata</taxon>
        <taxon>Arachnida</taxon>
        <taxon>Araneae</taxon>
        <taxon>Araneomorphae</taxon>
        <taxon>Entelegynae</taxon>
        <taxon>Araneoidea</taxon>
        <taxon>Nephilidae</taxon>
        <taxon>Trichonephila</taxon>
    </lineage>
</organism>
<gene>
    <name evidence="1" type="ORF">TNCV_3522141</name>
</gene>
<protein>
    <submittedName>
        <fullName evidence="1">Uncharacterized protein</fullName>
    </submittedName>
</protein>
<dbReference type="AlphaFoldDB" id="A0A8X7BG65"/>
<name>A0A8X7BG65_TRICX</name>
<sequence>MQLPLGTISPVDQVRTGASPDCRGHLGGSIWDTPVSKRFFIHQYIVTKRLKTLGRAYFYMGPRASKHQDFCGLRTSKSYDVPASQSHLTNHFVHNVVSLFAKCIEGNGIATLTIKVSFDQQLASPKHPTHFQWGLDLENALAIRDVEYPRWLYDPEQRVFDDMLRCRP</sequence>
<dbReference type="Proteomes" id="UP000887159">
    <property type="component" value="Unassembled WGS sequence"/>
</dbReference>
<accession>A0A8X7BG65</accession>
<evidence type="ECO:0000313" key="1">
    <source>
        <dbReference type="EMBL" id="GFY30451.1"/>
    </source>
</evidence>
<keyword evidence="2" id="KW-1185">Reference proteome</keyword>
<evidence type="ECO:0000313" key="2">
    <source>
        <dbReference type="Proteomes" id="UP000887159"/>
    </source>
</evidence>